<name>H2C7B8_9CREN</name>
<organism evidence="2 3">
    <name type="scientific">Metallosphaera yellowstonensis MK1</name>
    <dbReference type="NCBI Taxonomy" id="671065"/>
    <lineage>
        <taxon>Archaea</taxon>
        <taxon>Thermoproteota</taxon>
        <taxon>Thermoprotei</taxon>
        <taxon>Sulfolobales</taxon>
        <taxon>Sulfolobaceae</taxon>
        <taxon>Metallosphaera</taxon>
    </lineage>
</organism>
<evidence type="ECO:0000313" key="3">
    <source>
        <dbReference type="Proteomes" id="UP000003980"/>
    </source>
</evidence>
<accession>H2C7B8</accession>
<evidence type="ECO:0000256" key="1">
    <source>
        <dbReference type="SAM" id="MobiDB-lite"/>
    </source>
</evidence>
<gene>
    <name evidence="2" type="ORF">MetMK1DRAFT_00024670</name>
</gene>
<dbReference type="eggNOG" id="arCOG08330">
    <property type="taxonomic scope" value="Archaea"/>
</dbReference>
<dbReference type="AlphaFoldDB" id="H2C7B8"/>
<feature type="compositionally biased region" description="Basic and acidic residues" evidence="1">
    <location>
        <begin position="87"/>
        <end position="101"/>
    </location>
</feature>
<dbReference type="HOGENOM" id="CLU_166563_0_0_2"/>
<feature type="compositionally biased region" description="Acidic residues" evidence="1">
    <location>
        <begin position="110"/>
        <end position="120"/>
    </location>
</feature>
<evidence type="ECO:0000313" key="2">
    <source>
        <dbReference type="EMBL" id="EHP68044.1"/>
    </source>
</evidence>
<protein>
    <submittedName>
        <fullName evidence="2">Uncharacterized protein</fullName>
    </submittedName>
</protein>
<reference evidence="2 3" key="1">
    <citation type="submission" date="2012-01" db="EMBL/GenBank/DDBJ databases">
        <title>Improved High-Quality Draft sequence of Metallosphaera yellowstonensis MK1.</title>
        <authorList>
            <consortium name="US DOE Joint Genome Institute"/>
            <person name="Lucas S."/>
            <person name="Han J."/>
            <person name="Cheng J.-F."/>
            <person name="Goodwin L."/>
            <person name="Pitluck S."/>
            <person name="Peters L."/>
            <person name="Teshima H."/>
            <person name="Detter J.C."/>
            <person name="Han C."/>
            <person name="Tapia R."/>
            <person name="Land M."/>
            <person name="Hauser L."/>
            <person name="Kyrpides N."/>
            <person name="Kozubal M."/>
            <person name="Macur R.E."/>
            <person name="Jay Z."/>
            <person name="Inskeep W."/>
            <person name="Woyke T."/>
        </authorList>
    </citation>
    <scope>NUCLEOTIDE SEQUENCE [LARGE SCALE GENOMIC DNA]</scope>
    <source>
        <strain evidence="2 3">MK1</strain>
    </source>
</reference>
<sequence>MIMKRVLRIPRFNKEGKPKTLELLMDSPNLNEKGFPQEARLLLVIDDGKNRIGFQLTTAEAALLYQRLSYVLNETAKEYIQIEEKNRKNFESRKARDSRDEEKEEIPPEYFEDMPPDDQL</sequence>
<dbReference type="Proteomes" id="UP000003980">
    <property type="component" value="Unassembled WGS sequence"/>
</dbReference>
<feature type="region of interest" description="Disordered" evidence="1">
    <location>
        <begin position="87"/>
        <end position="120"/>
    </location>
</feature>
<dbReference type="EMBL" id="JH597770">
    <property type="protein sequence ID" value="EHP68044.1"/>
    <property type="molecule type" value="Genomic_DNA"/>
</dbReference>
<proteinExistence type="predicted"/>
<keyword evidence="3" id="KW-1185">Reference proteome</keyword>